<dbReference type="InterPro" id="IPR019734">
    <property type="entry name" value="TPR_rpt"/>
</dbReference>
<dbReference type="AlphaFoldDB" id="A0A3N4VJV5"/>
<comment type="caution">
    <text evidence="3">The sequence shown here is derived from an EMBL/GenBank/DDBJ whole genome shotgun (WGS) entry which is preliminary data.</text>
</comment>
<dbReference type="PROSITE" id="PS50005">
    <property type="entry name" value="TPR"/>
    <property type="match status" value="1"/>
</dbReference>
<feature type="repeat" description="TPR" evidence="1">
    <location>
        <begin position="166"/>
        <end position="199"/>
    </location>
</feature>
<dbReference type="EMBL" id="RKQN01000001">
    <property type="protein sequence ID" value="RPE81705.1"/>
    <property type="molecule type" value="Genomic_DNA"/>
</dbReference>
<gene>
    <name evidence="3" type="ORF">EDC50_0902</name>
</gene>
<keyword evidence="2" id="KW-0732">Signal</keyword>
<dbReference type="InterPro" id="IPR011990">
    <property type="entry name" value="TPR-like_helical_dom_sf"/>
</dbReference>
<evidence type="ECO:0000313" key="4">
    <source>
        <dbReference type="Proteomes" id="UP000269708"/>
    </source>
</evidence>
<organism evidence="3 4">
    <name type="scientific">Vulcaniibacterium tengchongense</name>
    <dbReference type="NCBI Taxonomy" id="1273429"/>
    <lineage>
        <taxon>Bacteria</taxon>
        <taxon>Pseudomonadati</taxon>
        <taxon>Pseudomonadota</taxon>
        <taxon>Gammaproteobacteria</taxon>
        <taxon>Lysobacterales</taxon>
        <taxon>Lysobacteraceae</taxon>
        <taxon>Vulcaniibacterium</taxon>
    </lineage>
</organism>
<dbReference type="InterPro" id="IPR013360">
    <property type="entry name" value="Pilus_4_PilW"/>
</dbReference>
<feature type="signal peptide" evidence="2">
    <location>
        <begin position="1"/>
        <end position="26"/>
    </location>
</feature>
<dbReference type="Proteomes" id="UP000269708">
    <property type="component" value="Unassembled WGS sequence"/>
</dbReference>
<evidence type="ECO:0000256" key="1">
    <source>
        <dbReference type="PROSITE-ProRule" id="PRU00339"/>
    </source>
</evidence>
<proteinExistence type="predicted"/>
<keyword evidence="4" id="KW-1185">Reference proteome</keyword>
<dbReference type="SUPFAM" id="SSF48452">
    <property type="entry name" value="TPR-like"/>
    <property type="match status" value="1"/>
</dbReference>
<dbReference type="Pfam" id="PF14559">
    <property type="entry name" value="TPR_19"/>
    <property type="match status" value="1"/>
</dbReference>
<sequence length="276" mass="29915">MKAGARRMRGLRGLAVALALVAAAGACNRLTFVRPDFSRGDFQPTARQVEVSDRKRDPAERARERLQLAQERYLVGDHAAAEREARQVLKALPRSAEAYALLAAVADRRGEDAKAGELHRRSVELAPTSGPMLNNYGVWLCGHGREAESLAWFDRALADPGYSTPAVALANAGRCAWRAGQGERAERDLRRALALDPQNPVALGALAELEFARGNALSARAFSERRLAAAPADREALLLASQIEQKLGDTAAAARYVQRLRAEFPDARNSGDGGRR</sequence>
<dbReference type="NCBIfam" id="TIGR02521">
    <property type="entry name" value="type_IV_pilW"/>
    <property type="match status" value="1"/>
</dbReference>
<dbReference type="PROSITE" id="PS51257">
    <property type="entry name" value="PROKAR_LIPOPROTEIN"/>
    <property type="match status" value="1"/>
</dbReference>
<feature type="chain" id="PRO_5017948734" evidence="2">
    <location>
        <begin position="27"/>
        <end position="276"/>
    </location>
</feature>
<dbReference type="Gene3D" id="1.25.40.10">
    <property type="entry name" value="Tetratricopeptide repeat domain"/>
    <property type="match status" value="1"/>
</dbReference>
<name>A0A3N4VJV5_9GAMM</name>
<reference evidence="3 4" key="1">
    <citation type="submission" date="2018-11" db="EMBL/GenBank/DDBJ databases">
        <title>Genomic Encyclopedia of Type Strains, Phase IV (KMG-IV): sequencing the most valuable type-strain genomes for metagenomic binning, comparative biology and taxonomic classification.</title>
        <authorList>
            <person name="Goeker M."/>
        </authorList>
    </citation>
    <scope>NUCLEOTIDE SEQUENCE [LARGE SCALE GENOMIC DNA]</scope>
    <source>
        <strain evidence="3 4">DSM 25623</strain>
    </source>
</reference>
<accession>A0A3N4VJV5</accession>
<dbReference type="Pfam" id="PF13432">
    <property type="entry name" value="TPR_16"/>
    <property type="match status" value="1"/>
</dbReference>
<evidence type="ECO:0000256" key="2">
    <source>
        <dbReference type="SAM" id="SignalP"/>
    </source>
</evidence>
<dbReference type="SMART" id="SM00028">
    <property type="entry name" value="TPR"/>
    <property type="match status" value="3"/>
</dbReference>
<evidence type="ECO:0000313" key="3">
    <source>
        <dbReference type="EMBL" id="RPE81705.1"/>
    </source>
</evidence>
<protein>
    <submittedName>
        <fullName evidence="3">Type IV pilus assembly protein PilF</fullName>
    </submittedName>
</protein>
<keyword evidence="1" id="KW-0802">TPR repeat</keyword>